<dbReference type="STRING" id="217511.GCA_001463845_00060"/>
<dbReference type="InterPro" id="IPR007060">
    <property type="entry name" value="FtsL/DivIC"/>
</dbReference>
<keyword evidence="1" id="KW-0175">Coiled coil</keyword>
<organism evidence="2 3">
    <name type="scientific">Fulvimarina pelagi HTCC2506</name>
    <dbReference type="NCBI Taxonomy" id="314231"/>
    <lineage>
        <taxon>Bacteria</taxon>
        <taxon>Pseudomonadati</taxon>
        <taxon>Pseudomonadota</taxon>
        <taxon>Alphaproteobacteria</taxon>
        <taxon>Hyphomicrobiales</taxon>
        <taxon>Aurantimonadaceae</taxon>
        <taxon>Fulvimarina</taxon>
    </lineage>
</organism>
<gene>
    <name evidence="2" type="ORF">FP2506_06401</name>
</gene>
<evidence type="ECO:0008006" key="4">
    <source>
        <dbReference type="Google" id="ProtNLM"/>
    </source>
</evidence>
<keyword evidence="3" id="KW-1185">Reference proteome</keyword>
<name>Q0G7B6_9HYPH</name>
<reference evidence="2 3" key="1">
    <citation type="journal article" date="2010" name="J. Bacteriol.">
        <title>Genome sequence of Fulvimarina pelagi HTCC2506T, a Mn(II)-oxidizing alphaproteobacterium possessing an aerobic anoxygenic photosynthetic gene cluster and Xanthorhodopsin.</title>
        <authorList>
            <person name="Kang I."/>
            <person name="Oh H.M."/>
            <person name="Lim S.I."/>
            <person name="Ferriera S."/>
            <person name="Giovannoni S.J."/>
            <person name="Cho J.C."/>
        </authorList>
    </citation>
    <scope>NUCLEOTIDE SEQUENCE [LARGE SCALE GENOMIC DNA]</scope>
    <source>
        <strain evidence="2 3">HTCC2506</strain>
    </source>
</reference>
<dbReference type="EMBL" id="AATP01000001">
    <property type="protein sequence ID" value="EAU42448.1"/>
    <property type="molecule type" value="Genomic_DNA"/>
</dbReference>
<protein>
    <recommendedName>
        <fullName evidence="4">Septum formation initiator</fullName>
    </recommendedName>
</protein>
<dbReference type="HOGENOM" id="CLU_159931_0_0_5"/>
<dbReference type="eggNOG" id="COG2919">
    <property type="taxonomic scope" value="Bacteria"/>
</dbReference>
<dbReference type="Pfam" id="PF04977">
    <property type="entry name" value="DivIC"/>
    <property type="match status" value="1"/>
</dbReference>
<accession>Q0G7B6</accession>
<evidence type="ECO:0000313" key="3">
    <source>
        <dbReference type="Proteomes" id="UP000004310"/>
    </source>
</evidence>
<proteinExistence type="predicted"/>
<dbReference type="Proteomes" id="UP000004310">
    <property type="component" value="Unassembled WGS sequence"/>
</dbReference>
<evidence type="ECO:0000256" key="1">
    <source>
        <dbReference type="SAM" id="Coils"/>
    </source>
</evidence>
<comment type="caution">
    <text evidence="2">The sequence shown here is derived from an EMBL/GenBank/DDBJ whole genome shotgun (WGS) entry which is preliminary data.</text>
</comment>
<evidence type="ECO:0000313" key="2">
    <source>
        <dbReference type="EMBL" id="EAU42448.1"/>
    </source>
</evidence>
<sequence length="92" mass="10350">MIRLIIPTLSAAVLAYFAIHVQTGDYGLSSKAELERRLNVKKAELASLERERTALAQRVELLSSGTLERDMLDERARWALNVVAEDEIVILK</sequence>
<dbReference type="AlphaFoldDB" id="Q0G7B6"/>
<feature type="coiled-coil region" evidence="1">
    <location>
        <begin position="31"/>
        <end position="58"/>
    </location>
</feature>